<keyword evidence="1" id="KW-0812">Transmembrane</keyword>
<dbReference type="AlphaFoldDB" id="A0A918FVG7"/>
<gene>
    <name evidence="2" type="ORF">GCM10010269_24180</name>
</gene>
<protein>
    <submittedName>
        <fullName evidence="2">Uncharacterized protein</fullName>
    </submittedName>
</protein>
<accession>A0A918FVG7</accession>
<dbReference type="EMBL" id="BMTL01000008">
    <property type="protein sequence ID" value="GGR84184.1"/>
    <property type="molecule type" value="Genomic_DNA"/>
</dbReference>
<name>A0A918FVG7_9ACTN</name>
<keyword evidence="1" id="KW-1133">Transmembrane helix</keyword>
<keyword evidence="1" id="KW-0472">Membrane</keyword>
<evidence type="ECO:0000313" key="3">
    <source>
        <dbReference type="Proteomes" id="UP000606194"/>
    </source>
</evidence>
<organism evidence="2 3">
    <name type="scientific">Streptomyces humidus</name>
    <dbReference type="NCBI Taxonomy" id="52259"/>
    <lineage>
        <taxon>Bacteria</taxon>
        <taxon>Bacillati</taxon>
        <taxon>Actinomycetota</taxon>
        <taxon>Actinomycetes</taxon>
        <taxon>Kitasatosporales</taxon>
        <taxon>Streptomycetaceae</taxon>
        <taxon>Streptomyces</taxon>
    </lineage>
</organism>
<feature type="transmembrane region" description="Helical" evidence="1">
    <location>
        <begin position="29"/>
        <end position="48"/>
    </location>
</feature>
<dbReference type="Proteomes" id="UP000606194">
    <property type="component" value="Unassembled WGS sequence"/>
</dbReference>
<reference evidence="2" key="1">
    <citation type="journal article" date="2014" name="Int. J. Syst. Evol. Microbiol.">
        <title>Complete genome sequence of Corynebacterium casei LMG S-19264T (=DSM 44701T), isolated from a smear-ripened cheese.</title>
        <authorList>
            <consortium name="US DOE Joint Genome Institute (JGI-PGF)"/>
            <person name="Walter F."/>
            <person name="Albersmeier A."/>
            <person name="Kalinowski J."/>
            <person name="Ruckert C."/>
        </authorList>
    </citation>
    <scope>NUCLEOTIDE SEQUENCE</scope>
    <source>
        <strain evidence="2">JCM 4386</strain>
    </source>
</reference>
<comment type="caution">
    <text evidence="2">The sequence shown here is derived from an EMBL/GenBank/DDBJ whole genome shotgun (WGS) entry which is preliminary data.</text>
</comment>
<evidence type="ECO:0000256" key="1">
    <source>
        <dbReference type="SAM" id="Phobius"/>
    </source>
</evidence>
<evidence type="ECO:0000313" key="2">
    <source>
        <dbReference type="EMBL" id="GGR84184.1"/>
    </source>
</evidence>
<proteinExistence type="predicted"/>
<reference evidence="2" key="2">
    <citation type="submission" date="2020-09" db="EMBL/GenBank/DDBJ databases">
        <authorList>
            <person name="Sun Q."/>
            <person name="Ohkuma M."/>
        </authorList>
    </citation>
    <scope>NUCLEOTIDE SEQUENCE</scope>
    <source>
        <strain evidence="2">JCM 4386</strain>
    </source>
</reference>
<keyword evidence="3" id="KW-1185">Reference proteome</keyword>
<dbReference type="RefSeq" id="WP_190149210.1">
    <property type="nucleotide sequence ID" value="NZ_BMTL01000008.1"/>
</dbReference>
<sequence>MIPILLIAAAVLGACLVFGYSSFVVGLALMAVGVLGLVAFLSTPGTVLRPGEREFVEERHYFGRNDDHHEFRK</sequence>